<dbReference type="InterPro" id="IPR011527">
    <property type="entry name" value="ABC1_TM_dom"/>
</dbReference>
<keyword evidence="2 8" id="KW-0812">Transmembrane</keyword>
<dbReference type="Pfam" id="PF00664">
    <property type="entry name" value="ABC_membrane"/>
    <property type="match status" value="1"/>
</dbReference>
<keyword evidence="12" id="KW-1185">Reference proteome</keyword>
<keyword evidence="5 8" id="KW-1133">Transmembrane helix</keyword>
<feature type="transmembrane region" description="Helical" evidence="8">
    <location>
        <begin position="146"/>
        <end position="173"/>
    </location>
</feature>
<dbReference type="GO" id="GO:0015421">
    <property type="term" value="F:ABC-type oligopeptide transporter activity"/>
    <property type="evidence" value="ECO:0007669"/>
    <property type="project" value="TreeGrafter"/>
</dbReference>
<proteinExistence type="predicted"/>
<dbReference type="Gene3D" id="3.40.50.300">
    <property type="entry name" value="P-loop containing nucleotide triphosphate hydrolases"/>
    <property type="match status" value="1"/>
</dbReference>
<dbReference type="Pfam" id="PF00005">
    <property type="entry name" value="ABC_tran"/>
    <property type="match status" value="1"/>
</dbReference>
<dbReference type="InterPro" id="IPR003593">
    <property type="entry name" value="AAA+_ATPase"/>
</dbReference>
<evidence type="ECO:0000256" key="1">
    <source>
        <dbReference type="ARBA" id="ARBA00004651"/>
    </source>
</evidence>
<evidence type="ECO:0000256" key="4">
    <source>
        <dbReference type="ARBA" id="ARBA00022840"/>
    </source>
</evidence>
<feature type="domain" description="ABC transporter" evidence="9">
    <location>
        <begin position="357"/>
        <end position="593"/>
    </location>
</feature>
<dbReference type="InterPro" id="IPR036640">
    <property type="entry name" value="ABC1_TM_sf"/>
</dbReference>
<dbReference type="InterPro" id="IPR003439">
    <property type="entry name" value="ABC_transporter-like_ATP-bd"/>
</dbReference>
<sequence>MSFQNSASTRARNAGRPGSRKLGTLWQLARFLKPYKLQLAAASVALTVGALTVLGLGQGLRGLIDSGFGTGNTALLDQAVVLMLGVTALLAVATYARYSLVSWVGERVVADVRRAVFDHVVTLSPTYFETTRAGEVLSRLTTDTTLLQVVVGSSVSVALRNGLMFLGGAAMLAVTSAKLTGLVFLVVPLVILPIVVFGRMVRRRSRATQDQIAAISAEANEVLQEIRIVQAFNHEDEDRKRFGTRVEATFQTALTYIRARAWLTALVIFLVFGAISIILWIGGHDVLAGRISAGQLSAFVFYAVVVAGSVGSISEVYGDLQRAAGAMERLSELLQAQSEIRAPANPVALPEPPRGTVAFENLRFFYSSRPDRPALDGVSFTVEKGETVALVGPSGAGKTTLFQLLLRFYDPQEGTIRLDGVDLRAADPAAVRARLGLVPQEAVIFSGSMRENIRYGRPTANDTEVEAAAEAAYVLEFARQLPQGLDTELGERGVRLSGGQRQRVAIARAILRDPAVLLLDEATSALDAESERRVQDALEKLMMRRTTLVIAHRLATVLKADRIVVLDQGRVVATGSHADLMRSDGLYKRLATLQFDQPLAVSAAAQAAQG</sequence>
<dbReference type="PANTHER" id="PTHR43394">
    <property type="entry name" value="ATP-DEPENDENT PERMEASE MDL1, MITOCHONDRIAL"/>
    <property type="match status" value="1"/>
</dbReference>
<evidence type="ECO:0000256" key="3">
    <source>
        <dbReference type="ARBA" id="ARBA00022741"/>
    </source>
</evidence>
<dbReference type="InterPro" id="IPR027417">
    <property type="entry name" value="P-loop_NTPase"/>
</dbReference>
<dbReference type="PROSITE" id="PS50929">
    <property type="entry name" value="ABC_TM1F"/>
    <property type="match status" value="1"/>
</dbReference>
<dbReference type="EMBL" id="CP042906">
    <property type="protein sequence ID" value="QEX18835.1"/>
    <property type="molecule type" value="Genomic_DNA"/>
</dbReference>
<evidence type="ECO:0000313" key="11">
    <source>
        <dbReference type="EMBL" id="QEX18835.1"/>
    </source>
</evidence>
<protein>
    <submittedName>
        <fullName evidence="11">ABC transporter</fullName>
    </submittedName>
</protein>
<comment type="subcellular location">
    <subcellularLocation>
        <location evidence="1">Cell membrane</location>
        <topology evidence="1">Multi-pass membrane protein</topology>
    </subcellularLocation>
</comment>
<dbReference type="SMART" id="SM00382">
    <property type="entry name" value="AAA"/>
    <property type="match status" value="1"/>
</dbReference>
<dbReference type="GO" id="GO:0090374">
    <property type="term" value="P:oligopeptide export from mitochondrion"/>
    <property type="evidence" value="ECO:0007669"/>
    <property type="project" value="TreeGrafter"/>
</dbReference>
<dbReference type="RefSeq" id="WP_151178953.1">
    <property type="nucleotide sequence ID" value="NZ_CP042906.1"/>
</dbReference>
<dbReference type="GO" id="GO:0005524">
    <property type="term" value="F:ATP binding"/>
    <property type="evidence" value="ECO:0007669"/>
    <property type="project" value="UniProtKB-KW"/>
</dbReference>
<evidence type="ECO:0000256" key="6">
    <source>
        <dbReference type="ARBA" id="ARBA00023136"/>
    </source>
</evidence>
<evidence type="ECO:0000313" key="12">
    <source>
        <dbReference type="Proteomes" id="UP000326202"/>
    </source>
</evidence>
<dbReference type="NCBIfam" id="TIGR02204">
    <property type="entry name" value="MsbA_rel"/>
    <property type="match status" value="1"/>
</dbReference>
<dbReference type="Proteomes" id="UP000326202">
    <property type="component" value="Chromosome"/>
</dbReference>
<comment type="function">
    <text evidence="7">Part of an ABC transporter complex. Transmembrane domains (TMD) form a pore in the inner membrane and the ATP-binding domain (NBD) is responsible for energy generation.</text>
</comment>
<keyword evidence="4" id="KW-0067">ATP-binding</keyword>
<dbReference type="PROSITE" id="PS50893">
    <property type="entry name" value="ABC_TRANSPORTER_2"/>
    <property type="match status" value="1"/>
</dbReference>
<dbReference type="Gene3D" id="1.20.1560.10">
    <property type="entry name" value="ABC transporter type 1, transmembrane domain"/>
    <property type="match status" value="1"/>
</dbReference>
<gene>
    <name evidence="11" type="ORF">FRZ44_41460</name>
</gene>
<feature type="transmembrane region" description="Helical" evidence="8">
    <location>
        <begin position="293"/>
        <end position="313"/>
    </location>
</feature>
<reference evidence="11 12" key="1">
    <citation type="submission" date="2019-08" db="EMBL/GenBank/DDBJ databases">
        <title>Hyperibacter terrae gen. nov., sp. nov. and Hyperibacter viscosus sp. nov., two new members in the family Rhodospirillaceae isolated from the rhizosphere of Hypericum perforatum.</title>
        <authorList>
            <person name="Noviana Z."/>
        </authorList>
    </citation>
    <scope>NUCLEOTIDE SEQUENCE [LARGE SCALE GENOMIC DNA]</scope>
    <source>
        <strain evidence="11 12">R5913</strain>
    </source>
</reference>
<feature type="transmembrane region" description="Helical" evidence="8">
    <location>
        <begin position="39"/>
        <end position="60"/>
    </location>
</feature>
<dbReference type="AlphaFoldDB" id="A0A5J6MQD5"/>
<accession>A0A5J6MQD5</accession>
<feature type="transmembrane region" description="Helical" evidence="8">
    <location>
        <begin position="179"/>
        <end position="198"/>
    </location>
</feature>
<dbReference type="InterPro" id="IPR011918">
    <property type="entry name" value="ABC_MsbA_ATP-bd"/>
</dbReference>
<evidence type="ECO:0000259" key="9">
    <source>
        <dbReference type="PROSITE" id="PS50893"/>
    </source>
</evidence>
<evidence type="ECO:0000259" key="10">
    <source>
        <dbReference type="PROSITE" id="PS50929"/>
    </source>
</evidence>
<dbReference type="OrthoDB" id="5288404at2"/>
<dbReference type="FunFam" id="3.40.50.300:FF:000218">
    <property type="entry name" value="Multidrug ABC transporter ATP-binding protein"/>
    <property type="match status" value="1"/>
</dbReference>
<feature type="transmembrane region" description="Helical" evidence="8">
    <location>
        <begin position="261"/>
        <end position="281"/>
    </location>
</feature>
<dbReference type="SUPFAM" id="SSF90123">
    <property type="entry name" value="ABC transporter transmembrane region"/>
    <property type="match status" value="1"/>
</dbReference>
<feature type="transmembrane region" description="Helical" evidence="8">
    <location>
        <begin position="80"/>
        <end position="98"/>
    </location>
</feature>
<dbReference type="GO" id="GO:0016887">
    <property type="term" value="F:ATP hydrolysis activity"/>
    <property type="evidence" value="ECO:0007669"/>
    <property type="project" value="InterPro"/>
</dbReference>
<dbReference type="KEGG" id="htq:FRZ44_41460"/>
<evidence type="ECO:0000256" key="7">
    <source>
        <dbReference type="ARBA" id="ARBA00024725"/>
    </source>
</evidence>
<dbReference type="PROSITE" id="PS00211">
    <property type="entry name" value="ABC_TRANSPORTER_1"/>
    <property type="match status" value="1"/>
</dbReference>
<dbReference type="PANTHER" id="PTHR43394:SF1">
    <property type="entry name" value="ATP-BINDING CASSETTE SUB-FAMILY B MEMBER 10, MITOCHONDRIAL"/>
    <property type="match status" value="1"/>
</dbReference>
<keyword evidence="6 8" id="KW-0472">Membrane</keyword>
<keyword evidence="3" id="KW-0547">Nucleotide-binding</keyword>
<name>A0A5J6MQD5_9PROT</name>
<evidence type="ECO:0000256" key="8">
    <source>
        <dbReference type="SAM" id="Phobius"/>
    </source>
</evidence>
<dbReference type="GO" id="GO:0005886">
    <property type="term" value="C:plasma membrane"/>
    <property type="evidence" value="ECO:0007669"/>
    <property type="project" value="UniProtKB-SubCell"/>
</dbReference>
<dbReference type="InterPro" id="IPR017871">
    <property type="entry name" value="ABC_transporter-like_CS"/>
</dbReference>
<feature type="domain" description="ABC transmembrane type-1" evidence="10">
    <location>
        <begin position="40"/>
        <end position="322"/>
    </location>
</feature>
<evidence type="ECO:0000256" key="2">
    <source>
        <dbReference type="ARBA" id="ARBA00022692"/>
    </source>
</evidence>
<organism evidence="11 12">
    <name type="scientific">Hypericibacter terrae</name>
    <dbReference type="NCBI Taxonomy" id="2602015"/>
    <lineage>
        <taxon>Bacteria</taxon>
        <taxon>Pseudomonadati</taxon>
        <taxon>Pseudomonadota</taxon>
        <taxon>Alphaproteobacteria</taxon>
        <taxon>Rhodospirillales</taxon>
        <taxon>Dongiaceae</taxon>
        <taxon>Hypericibacter</taxon>
    </lineage>
</organism>
<dbReference type="InterPro" id="IPR039421">
    <property type="entry name" value="Type_1_exporter"/>
</dbReference>
<dbReference type="SUPFAM" id="SSF52540">
    <property type="entry name" value="P-loop containing nucleoside triphosphate hydrolases"/>
    <property type="match status" value="1"/>
</dbReference>
<dbReference type="CDD" id="cd18575">
    <property type="entry name" value="ABC_6TM_bac_exporter_ABCB8_10_like"/>
    <property type="match status" value="1"/>
</dbReference>
<evidence type="ECO:0000256" key="5">
    <source>
        <dbReference type="ARBA" id="ARBA00022989"/>
    </source>
</evidence>